<evidence type="ECO:0000256" key="3">
    <source>
        <dbReference type="ARBA" id="ARBA00022692"/>
    </source>
</evidence>
<dbReference type="InterPro" id="IPR023353">
    <property type="entry name" value="LemA-like_dom_sf"/>
</dbReference>
<name>A0ABY4SEA0_AQUTE</name>
<evidence type="ECO:0000256" key="4">
    <source>
        <dbReference type="ARBA" id="ARBA00022989"/>
    </source>
</evidence>
<keyword evidence="7" id="KW-1185">Reference proteome</keyword>
<dbReference type="Gene3D" id="1.20.1440.20">
    <property type="entry name" value="LemA-like domain"/>
    <property type="match status" value="1"/>
</dbReference>
<evidence type="ECO:0000256" key="2">
    <source>
        <dbReference type="ARBA" id="ARBA00008854"/>
    </source>
</evidence>
<dbReference type="Proteomes" id="UP001056201">
    <property type="component" value="Chromosome 2"/>
</dbReference>
<dbReference type="RefSeq" id="WP_250198692.1">
    <property type="nucleotide sequence ID" value="NZ_CP097636.1"/>
</dbReference>
<organism evidence="6 7">
    <name type="scientific">Aquincola tertiaricarbonis</name>
    <dbReference type="NCBI Taxonomy" id="391953"/>
    <lineage>
        <taxon>Bacteria</taxon>
        <taxon>Pseudomonadati</taxon>
        <taxon>Pseudomonadota</taxon>
        <taxon>Betaproteobacteria</taxon>
        <taxon>Burkholderiales</taxon>
        <taxon>Sphaerotilaceae</taxon>
        <taxon>Aquincola</taxon>
    </lineage>
</organism>
<accession>A0ABY4SEA0</accession>
<evidence type="ECO:0000256" key="5">
    <source>
        <dbReference type="ARBA" id="ARBA00023136"/>
    </source>
</evidence>
<keyword evidence="3" id="KW-0812">Transmembrane</keyword>
<proteinExistence type="inferred from homology"/>
<sequence length="181" mass="20088">MTTRELTLLAIGAILIFWMVGAYNRIVALRNKVVQAWAQVDEPLRRRKDLLAALMPVLAEAWPAEQGAVEAVTAAQLQVTLAADAMRAKPVLATAAERLVQADRHLAAALVRVRALADQDTELKARDDVRGWLAELREVEQRLAFGRQLFNDAVQACNEAAHQWPTRLLVKLYGFEDTGPL</sequence>
<dbReference type="Pfam" id="PF04011">
    <property type="entry name" value="LemA"/>
    <property type="match status" value="1"/>
</dbReference>
<evidence type="ECO:0000313" key="6">
    <source>
        <dbReference type="EMBL" id="URI10485.1"/>
    </source>
</evidence>
<keyword evidence="5" id="KW-0472">Membrane</keyword>
<dbReference type="InterPro" id="IPR007156">
    <property type="entry name" value="MamQ_LemA"/>
</dbReference>
<evidence type="ECO:0000313" key="7">
    <source>
        <dbReference type="Proteomes" id="UP001056201"/>
    </source>
</evidence>
<evidence type="ECO:0000256" key="1">
    <source>
        <dbReference type="ARBA" id="ARBA00004167"/>
    </source>
</evidence>
<reference evidence="6" key="1">
    <citation type="submission" date="2022-05" db="EMBL/GenBank/DDBJ databases">
        <title>An RpoN-dependent PEP-CTERM gene is involved in floc formation of an Aquincola tertiaricarbonis strain.</title>
        <authorList>
            <person name="Qiu D."/>
            <person name="Xia M."/>
        </authorList>
    </citation>
    <scope>NUCLEOTIDE SEQUENCE</scope>
    <source>
        <strain evidence="6">RN12</strain>
    </source>
</reference>
<dbReference type="PANTHER" id="PTHR34478">
    <property type="entry name" value="PROTEIN LEMA"/>
    <property type="match status" value="1"/>
</dbReference>
<dbReference type="EMBL" id="CP097636">
    <property type="protein sequence ID" value="URI10485.1"/>
    <property type="molecule type" value="Genomic_DNA"/>
</dbReference>
<protein>
    <submittedName>
        <fullName evidence="6">LemA family protein</fullName>
    </submittedName>
</protein>
<gene>
    <name evidence="6" type="ORF">MW290_15870</name>
</gene>
<keyword evidence="4" id="KW-1133">Transmembrane helix</keyword>
<comment type="subcellular location">
    <subcellularLocation>
        <location evidence="1">Membrane</location>
        <topology evidence="1">Single-pass membrane protein</topology>
    </subcellularLocation>
</comment>
<dbReference type="SUPFAM" id="SSF140478">
    <property type="entry name" value="LemA-like"/>
    <property type="match status" value="1"/>
</dbReference>
<dbReference type="PANTHER" id="PTHR34478:SF2">
    <property type="entry name" value="MEMBRANE PROTEIN"/>
    <property type="match status" value="1"/>
</dbReference>
<comment type="similarity">
    <text evidence="2">Belongs to the LemA family.</text>
</comment>